<accession>A0A1G2QHH6</accession>
<dbReference type="EMBL" id="MHTK01000004">
    <property type="protein sequence ID" value="OHA59917.1"/>
    <property type="molecule type" value="Genomic_DNA"/>
</dbReference>
<reference evidence="1 2" key="1">
    <citation type="journal article" date="2016" name="Nat. Commun.">
        <title>Thousands of microbial genomes shed light on interconnected biogeochemical processes in an aquifer system.</title>
        <authorList>
            <person name="Anantharaman K."/>
            <person name="Brown C.T."/>
            <person name="Hug L.A."/>
            <person name="Sharon I."/>
            <person name="Castelle C.J."/>
            <person name="Probst A.J."/>
            <person name="Thomas B.C."/>
            <person name="Singh A."/>
            <person name="Wilkins M.J."/>
            <person name="Karaoz U."/>
            <person name="Brodie E.L."/>
            <person name="Williams K.H."/>
            <person name="Hubbard S.S."/>
            <person name="Banfield J.F."/>
        </authorList>
    </citation>
    <scope>NUCLEOTIDE SEQUENCE [LARGE SCALE GENOMIC DNA]</scope>
</reference>
<evidence type="ECO:0000313" key="1">
    <source>
        <dbReference type="EMBL" id="OHA59917.1"/>
    </source>
</evidence>
<protein>
    <submittedName>
        <fullName evidence="1">Uncharacterized protein</fullName>
    </submittedName>
</protein>
<sequence length="68" mass="8126">MGREGEIWSQLGDDDVPKLELKRQFNLWILDTSIQKLRKMHKEHSEWFEVPKPKSDKGKNVVDYSVER</sequence>
<proteinExistence type="predicted"/>
<organism evidence="1 2">
    <name type="scientific">Candidatus Vogelbacteria bacterium RIFOXYD1_FULL_46_19</name>
    <dbReference type="NCBI Taxonomy" id="1802439"/>
    <lineage>
        <taxon>Bacteria</taxon>
        <taxon>Candidatus Vogeliibacteriota</taxon>
    </lineage>
</organism>
<evidence type="ECO:0000313" key="2">
    <source>
        <dbReference type="Proteomes" id="UP000177838"/>
    </source>
</evidence>
<comment type="caution">
    <text evidence="1">The sequence shown here is derived from an EMBL/GenBank/DDBJ whole genome shotgun (WGS) entry which is preliminary data.</text>
</comment>
<gene>
    <name evidence="1" type="ORF">A2589_02670</name>
</gene>
<dbReference type="Proteomes" id="UP000177838">
    <property type="component" value="Unassembled WGS sequence"/>
</dbReference>
<name>A0A1G2QHH6_9BACT</name>
<dbReference type="AlphaFoldDB" id="A0A1G2QHH6"/>